<feature type="transmembrane region" description="Helical" evidence="6">
    <location>
        <begin position="12"/>
        <end position="35"/>
    </location>
</feature>
<dbReference type="Proteomes" id="UP000564806">
    <property type="component" value="Unassembled WGS sequence"/>
</dbReference>
<proteinExistence type="predicted"/>
<evidence type="ECO:0000256" key="2">
    <source>
        <dbReference type="ARBA" id="ARBA00022475"/>
    </source>
</evidence>
<feature type="transmembrane region" description="Helical" evidence="6">
    <location>
        <begin position="326"/>
        <end position="349"/>
    </location>
</feature>
<dbReference type="PANTHER" id="PTHR30250:SF11">
    <property type="entry name" value="O-ANTIGEN TRANSPORTER-RELATED"/>
    <property type="match status" value="1"/>
</dbReference>
<feature type="transmembrane region" description="Helical" evidence="6">
    <location>
        <begin position="435"/>
        <end position="455"/>
    </location>
</feature>
<keyword evidence="4 6" id="KW-1133">Transmembrane helix</keyword>
<feature type="transmembrane region" description="Helical" evidence="6">
    <location>
        <begin position="143"/>
        <end position="165"/>
    </location>
</feature>
<feature type="transmembrane region" description="Helical" evidence="6">
    <location>
        <begin position="356"/>
        <end position="374"/>
    </location>
</feature>
<feature type="transmembrane region" description="Helical" evidence="6">
    <location>
        <begin position="233"/>
        <end position="250"/>
    </location>
</feature>
<dbReference type="RefSeq" id="WP_175370291.1">
    <property type="nucleotide sequence ID" value="NZ_JABWCS010000190.1"/>
</dbReference>
<evidence type="ECO:0000313" key="8">
    <source>
        <dbReference type="Proteomes" id="UP000564806"/>
    </source>
</evidence>
<keyword evidence="3 6" id="KW-0812">Transmembrane</keyword>
<sequence length="470" mass="54241">MSRSKQLAKNTAIIALGKICTQFMSFFLFPLYTALLSAEEYGIVDLFSTYIMLLIPLITFQMEQALFRNLIDARDNEYEKKILISTVIGFAIFQISLYSIIFFIVQNFIHNEYKYFLFTNVIVYIFSEIMLQLARGLGDNKTYALGSFITALSTMLLNILFIVVLKLGAVGMFQAIFLANLFCISFIFFRKKVYSYIELRSVKIKKVRELLQYSFPLIPNSLSWWILNASDRIVVSIFLGVAANGILAVSSKFSSIYISFYNIFNLTWMESATLHIRDKDRDEFFSNTISTVLRLFTSVCFCIIAVMPFLFPFLINEKFESAYYQIPIYMLAALLNMLLASYSVVYIALKMTKKMAKTAAFAGIINILALIIMVRGIGLYAASISSVIAYGCMMIYRYFDIKRYVNIRFEKSLLLTNLLMLVFLFISYYQMNQLLHMIAFLIILSYSAFINRALIKEVLNMLIKHFRKTP</sequence>
<protein>
    <submittedName>
        <fullName evidence="7">Oligosaccharide flippase family protein</fullName>
    </submittedName>
</protein>
<organism evidence="7 8">
    <name type="scientific">Paenibacillus agri</name>
    <dbReference type="NCBI Taxonomy" id="2744309"/>
    <lineage>
        <taxon>Bacteria</taxon>
        <taxon>Bacillati</taxon>
        <taxon>Bacillota</taxon>
        <taxon>Bacilli</taxon>
        <taxon>Bacillales</taxon>
        <taxon>Paenibacillaceae</taxon>
        <taxon>Paenibacillus</taxon>
    </lineage>
</organism>
<dbReference type="GO" id="GO:0005886">
    <property type="term" value="C:plasma membrane"/>
    <property type="evidence" value="ECO:0007669"/>
    <property type="project" value="UniProtKB-SubCell"/>
</dbReference>
<feature type="transmembrane region" description="Helical" evidence="6">
    <location>
        <begin position="380"/>
        <end position="399"/>
    </location>
</feature>
<name>A0A850ENH2_9BACL</name>
<feature type="transmembrane region" description="Helical" evidence="6">
    <location>
        <begin position="411"/>
        <end position="429"/>
    </location>
</feature>
<evidence type="ECO:0000256" key="6">
    <source>
        <dbReference type="SAM" id="Phobius"/>
    </source>
</evidence>
<dbReference type="InterPro" id="IPR050833">
    <property type="entry name" value="Poly_Biosynth_Transport"/>
</dbReference>
<feature type="transmembrane region" description="Helical" evidence="6">
    <location>
        <begin position="41"/>
        <end position="61"/>
    </location>
</feature>
<reference evidence="7" key="1">
    <citation type="submission" date="2020-06" db="EMBL/GenBank/DDBJ databases">
        <title>Paenibacillus sp. nov., isolated from soil.</title>
        <authorList>
            <person name="Seo Y.L."/>
        </authorList>
    </citation>
    <scope>NUCLEOTIDE SEQUENCE [LARGE SCALE GENOMIC DNA]</scope>
    <source>
        <strain evidence="7">JW14</strain>
    </source>
</reference>
<evidence type="ECO:0000313" key="7">
    <source>
        <dbReference type="EMBL" id="NUU59621.1"/>
    </source>
</evidence>
<evidence type="ECO:0000256" key="1">
    <source>
        <dbReference type="ARBA" id="ARBA00004651"/>
    </source>
</evidence>
<gene>
    <name evidence="7" type="ORF">HPT30_04540</name>
</gene>
<feature type="transmembrane region" description="Helical" evidence="6">
    <location>
        <begin position="115"/>
        <end position="131"/>
    </location>
</feature>
<feature type="transmembrane region" description="Helical" evidence="6">
    <location>
        <begin position="291"/>
        <end position="314"/>
    </location>
</feature>
<feature type="transmembrane region" description="Helical" evidence="6">
    <location>
        <begin position="171"/>
        <end position="189"/>
    </location>
</feature>
<dbReference type="EMBL" id="JABWCS010000190">
    <property type="protein sequence ID" value="NUU59621.1"/>
    <property type="molecule type" value="Genomic_DNA"/>
</dbReference>
<evidence type="ECO:0000256" key="5">
    <source>
        <dbReference type="ARBA" id="ARBA00023136"/>
    </source>
</evidence>
<dbReference type="AlphaFoldDB" id="A0A850ENH2"/>
<dbReference type="InterPro" id="IPR002797">
    <property type="entry name" value="Polysacc_synth"/>
</dbReference>
<accession>A0A850ENH2</accession>
<evidence type="ECO:0000256" key="3">
    <source>
        <dbReference type="ARBA" id="ARBA00022692"/>
    </source>
</evidence>
<keyword evidence="8" id="KW-1185">Reference proteome</keyword>
<comment type="subcellular location">
    <subcellularLocation>
        <location evidence="1">Cell membrane</location>
        <topology evidence="1">Multi-pass membrane protein</topology>
    </subcellularLocation>
</comment>
<keyword evidence="2" id="KW-1003">Cell membrane</keyword>
<feature type="transmembrane region" description="Helical" evidence="6">
    <location>
        <begin position="82"/>
        <end position="109"/>
    </location>
</feature>
<comment type="caution">
    <text evidence="7">The sequence shown here is derived from an EMBL/GenBank/DDBJ whole genome shotgun (WGS) entry which is preliminary data.</text>
</comment>
<feature type="transmembrane region" description="Helical" evidence="6">
    <location>
        <begin position="210"/>
        <end position="227"/>
    </location>
</feature>
<keyword evidence="5 6" id="KW-0472">Membrane</keyword>
<evidence type="ECO:0000256" key="4">
    <source>
        <dbReference type="ARBA" id="ARBA00022989"/>
    </source>
</evidence>
<dbReference type="Pfam" id="PF01943">
    <property type="entry name" value="Polysacc_synt"/>
    <property type="match status" value="1"/>
</dbReference>
<dbReference type="PANTHER" id="PTHR30250">
    <property type="entry name" value="PST FAMILY PREDICTED COLANIC ACID TRANSPORTER"/>
    <property type="match status" value="1"/>
</dbReference>